<feature type="domain" description="DUF1232" evidence="6">
    <location>
        <begin position="37"/>
        <end position="70"/>
    </location>
</feature>
<dbReference type="Proteomes" id="UP000321638">
    <property type="component" value="Unassembled WGS sequence"/>
</dbReference>
<keyword evidence="4 5" id="KW-0472">Membrane</keyword>
<evidence type="ECO:0000256" key="2">
    <source>
        <dbReference type="ARBA" id="ARBA00022692"/>
    </source>
</evidence>
<protein>
    <submittedName>
        <fullName evidence="7">DUF1232 domain-containing protein</fullName>
    </submittedName>
</protein>
<dbReference type="InterPro" id="IPR010652">
    <property type="entry name" value="DUF1232"/>
</dbReference>
<evidence type="ECO:0000256" key="4">
    <source>
        <dbReference type="ARBA" id="ARBA00023136"/>
    </source>
</evidence>
<evidence type="ECO:0000313" key="7">
    <source>
        <dbReference type="EMBL" id="TXL78168.1"/>
    </source>
</evidence>
<dbReference type="Pfam" id="PF06803">
    <property type="entry name" value="DUF1232"/>
    <property type="match status" value="1"/>
</dbReference>
<dbReference type="RefSeq" id="WP_147846437.1">
    <property type="nucleotide sequence ID" value="NZ_VDUZ01000007.1"/>
</dbReference>
<evidence type="ECO:0000313" key="8">
    <source>
        <dbReference type="Proteomes" id="UP000321638"/>
    </source>
</evidence>
<dbReference type="AlphaFoldDB" id="A0A5C8PS29"/>
<gene>
    <name evidence="7" type="ORF">FHP25_08180</name>
</gene>
<evidence type="ECO:0000256" key="5">
    <source>
        <dbReference type="SAM" id="Phobius"/>
    </source>
</evidence>
<keyword evidence="8" id="KW-1185">Reference proteome</keyword>
<evidence type="ECO:0000259" key="6">
    <source>
        <dbReference type="Pfam" id="PF06803"/>
    </source>
</evidence>
<dbReference type="GO" id="GO:0012505">
    <property type="term" value="C:endomembrane system"/>
    <property type="evidence" value="ECO:0007669"/>
    <property type="project" value="UniProtKB-SubCell"/>
</dbReference>
<feature type="transmembrane region" description="Helical" evidence="5">
    <location>
        <begin position="66"/>
        <end position="84"/>
    </location>
</feature>
<comment type="caution">
    <text evidence="7">The sequence shown here is derived from an EMBL/GenBank/DDBJ whole genome shotgun (WGS) entry which is preliminary data.</text>
</comment>
<keyword evidence="3 5" id="KW-1133">Transmembrane helix</keyword>
<sequence length="130" mass="14159">MIHIAPPHGWTRRLEQEALAVWLAAQDPRTPWTVQFLVFGAAVYAFSPIDLIPDAIPVVGLLDDAVVVPLILWGALHLTPAIVLSDARNEAARRLDAGLSLSRTTAALVVILPILAAAGLIWWAWTSWAR</sequence>
<organism evidence="7 8">
    <name type="scientific">Vineibacter terrae</name>
    <dbReference type="NCBI Taxonomy" id="2586908"/>
    <lineage>
        <taxon>Bacteria</taxon>
        <taxon>Pseudomonadati</taxon>
        <taxon>Pseudomonadota</taxon>
        <taxon>Alphaproteobacteria</taxon>
        <taxon>Hyphomicrobiales</taxon>
        <taxon>Vineibacter</taxon>
    </lineage>
</organism>
<keyword evidence="2 5" id="KW-0812">Transmembrane</keyword>
<reference evidence="7 8" key="1">
    <citation type="submission" date="2019-06" db="EMBL/GenBank/DDBJ databases">
        <title>New taxonomy in bacterial strain CC-CFT640, isolated from vineyard.</title>
        <authorList>
            <person name="Lin S.-Y."/>
            <person name="Tsai C.-F."/>
            <person name="Young C.-C."/>
        </authorList>
    </citation>
    <scope>NUCLEOTIDE SEQUENCE [LARGE SCALE GENOMIC DNA]</scope>
    <source>
        <strain evidence="7 8">CC-CFT640</strain>
    </source>
</reference>
<proteinExistence type="predicted"/>
<feature type="transmembrane region" description="Helical" evidence="5">
    <location>
        <begin position="105"/>
        <end position="125"/>
    </location>
</feature>
<accession>A0A5C8PS29</accession>
<comment type="subcellular location">
    <subcellularLocation>
        <location evidence="1">Endomembrane system</location>
        <topology evidence="1">Multi-pass membrane protein</topology>
    </subcellularLocation>
</comment>
<evidence type="ECO:0000256" key="1">
    <source>
        <dbReference type="ARBA" id="ARBA00004127"/>
    </source>
</evidence>
<dbReference type="EMBL" id="VDUZ01000007">
    <property type="protein sequence ID" value="TXL78168.1"/>
    <property type="molecule type" value="Genomic_DNA"/>
</dbReference>
<evidence type="ECO:0000256" key="3">
    <source>
        <dbReference type="ARBA" id="ARBA00022989"/>
    </source>
</evidence>
<name>A0A5C8PS29_9HYPH</name>
<dbReference type="OrthoDB" id="9804184at2"/>